<reference evidence="3 4" key="1">
    <citation type="journal article" date="2013" name="PLoS Genet.">
        <title>Comparative genome structure, secondary metabolite, and effector coding capacity across Cochliobolus pathogens.</title>
        <authorList>
            <person name="Condon B.J."/>
            <person name="Leng Y."/>
            <person name="Wu D."/>
            <person name="Bushley K.E."/>
            <person name="Ohm R.A."/>
            <person name="Otillar R."/>
            <person name="Martin J."/>
            <person name="Schackwitz W."/>
            <person name="Grimwood J."/>
            <person name="MohdZainudin N."/>
            <person name="Xue C."/>
            <person name="Wang R."/>
            <person name="Manning V.A."/>
            <person name="Dhillon B."/>
            <person name="Tu Z.J."/>
            <person name="Steffenson B.J."/>
            <person name="Salamov A."/>
            <person name="Sun H."/>
            <person name="Lowry S."/>
            <person name="LaButti K."/>
            <person name="Han J."/>
            <person name="Copeland A."/>
            <person name="Lindquist E."/>
            <person name="Barry K."/>
            <person name="Schmutz J."/>
            <person name="Baker S.E."/>
            <person name="Ciuffetti L.M."/>
            <person name="Grigoriev I.V."/>
            <person name="Zhong S."/>
            <person name="Turgeon B.G."/>
        </authorList>
    </citation>
    <scope>NUCLEOTIDE SEQUENCE [LARGE SCALE GENOMIC DNA]</scope>
    <source>
        <strain evidence="3 4">FI3</strain>
    </source>
</reference>
<evidence type="ECO:0000313" key="4">
    <source>
        <dbReference type="Proteomes" id="UP000054337"/>
    </source>
</evidence>
<feature type="compositionally biased region" description="Low complexity" evidence="1">
    <location>
        <begin position="389"/>
        <end position="399"/>
    </location>
</feature>
<keyword evidence="4" id="KW-1185">Reference proteome</keyword>
<feature type="compositionally biased region" description="Polar residues" evidence="1">
    <location>
        <begin position="400"/>
        <end position="436"/>
    </location>
</feature>
<feature type="chain" id="PRO_5004892009" evidence="2">
    <location>
        <begin position="24"/>
        <end position="555"/>
    </location>
</feature>
<evidence type="ECO:0000313" key="3">
    <source>
        <dbReference type="EMBL" id="EUN33225.1"/>
    </source>
</evidence>
<keyword evidence="2" id="KW-0732">Signal</keyword>
<feature type="region of interest" description="Disordered" evidence="1">
    <location>
        <begin position="389"/>
        <end position="443"/>
    </location>
</feature>
<evidence type="ECO:0000256" key="1">
    <source>
        <dbReference type="SAM" id="MobiDB-lite"/>
    </source>
</evidence>
<feature type="signal peptide" evidence="2">
    <location>
        <begin position="1"/>
        <end position="23"/>
    </location>
</feature>
<dbReference type="Proteomes" id="UP000054337">
    <property type="component" value="Unassembled WGS sequence"/>
</dbReference>
<sequence>MTKIIRFACNVLPVFALIGKISAKHDESGLFEPFPDWRIEYRSLLHPPLGETPAIWLAAQSLLVELMGAFETKDYGLWPDMTPVGKLPGEGAGGYLAALLLPEDDVRFFYSHRQNSSLSYPARVCVDILETSMKMKKVPQTSDALAFGSSYIFGNGFVTGFSKSVCKVLNPDMVKTMRKKAKKKSKKKTKIDHQNLNAALNAGFNKLTNALFLGLGTDVTDTALFVSQLETRLRYIDRSQNLERTYGRLLSDFTSQQTQFTSIAAHQPNASKSLREFNKLSCNALSRLPHRDMKINLAQWHETENATAMVGMFAEMSIKSLELATPIGGSIQVVAQSAIMTMTNVLQKFGTVPYSFLNGRSFENSEPRVQLMKRKKDVPVTIYESTSLLPPVSSTSSYSEPQIASHPSTKIENTTLETAIANSSASQPSRTATATPQDEKLKPTTTVPTTFAKRPPFFLNFWQSHPILDKDFTPTIIATRSPPGEVMPTPFDAARVVPGMRRPGVITDKSIPMLTAVPTILRSTPTMEIVAKIETATVTTTGPRLIRDMLHCLIV</sequence>
<dbReference type="HOGENOM" id="CLU_490871_0_0_1"/>
<dbReference type="OrthoDB" id="3690277at2759"/>
<proteinExistence type="predicted"/>
<evidence type="ECO:0000256" key="2">
    <source>
        <dbReference type="SAM" id="SignalP"/>
    </source>
</evidence>
<dbReference type="AlphaFoldDB" id="W7F560"/>
<accession>W7F560</accession>
<protein>
    <submittedName>
        <fullName evidence="3">Uncharacterized protein</fullName>
    </submittedName>
</protein>
<name>W7F560_BIPV3</name>
<dbReference type="RefSeq" id="XP_014562503.1">
    <property type="nucleotide sequence ID" value="XM_014707017.1"/>
</dbReference>
<organism evidence="3 4">
    <name type="scientific">Bipolaris victoriae (strain FI3)</name>
    <name type="common">Victoria blight of oats agent</name>
    <name type="synonym">Cochliobolus victoriae</name>
    <dbReference type="NCBI Taxonomy" id="930091"/>
    <lineage>
        <taxon>Eukaryota</taxon>
        <taxon>Fungi</taxon>
        <taxon>Dikarya</taxon>
        <taxon>Ascomycota</taxon>
        <taxon>Pezizomycotina</taxon>
        <taxon>Dothideomycetes</taxon>
        <taxon>Pleosporomycetidae</taxon>
        <taxon>Pleosporales</taxon>
        <taxon>Pleosporineae</taxon>
        <taxon>Pleosporaceae</taxon>
        <taxon>Bipolaris</taxon>
    </lineage>
</organism>
<gene>
    <name evidence="3" type="ORF">COCVIDRAFT_11143</name>
</gene>
<dbReference type="GeneID" id="26249979"/>
<dbReference type="EMBL" id="KI968691">
    <property type="protein sequence ID" value="EUN33225.1"/>
    <property type="molecule type" value="Genomic_DNA"/>
</dbReference>